<feature type="chain" id="PRO_5025674915" description="DUF4124 domain-containing protein" evidence="2">
    <location>
        <begin position="20"/>
        <end position="157"/>
    </location>
</feature>
<name>A0A679JMI8_VARPD</name>
<feature type="signal peptide" evidence="2">
    <location>
        <begin position="1"/>
        <end position="19"/>
    </location>
</feature>
<organism evidence="3">
    <name type="scientific">Variovorax paradoxus</name>
    <dbReference type="NCBI Taxonomy" id="34073"/>
    <lineage>
        <taxon>Bacteria</taxon>
        <taxon>Pseudomonadati</taxon>
        <taxon>Pseudomonadota</taxon>
        <taxon>Betaproteobacteria</taxon>
        <taxon>Burkholderiales</taxon>
        <taxon>Comamonadaceae</taxon>
        <taxon>Variovorax</taxon>
    </lineage>
</organism>
<feature type="compositionally biased region" description="Low complexity" evidence="1">
    <location>
        <begin position="96"/>
        <end position="111"/>
    </location>
</feature>
<accession>A0A679JMI8</accession>
<feature type="region of interest" description="Disordered" evidence="1">
    <location>
        <begin position="41"/>
        <end position="157"/>
    </location>
</feature>
<dbReference type="RefSeq" id="WP_339094712.1">
    <property type="nucleotide sequence ID" value="NZ_LR743508.1"/>
</dbReference>
<evidence type="ECO:0008006" key="4">
    <source>
        <dbReference type="Google" id="ProtNLM"/>
    </source>
</evidence>
<evidence type="ECO:0000256" key="2">
    <source>
        <dbReference type="SAM" id="SignalP"/>
    </source>
</evidence>
<dbReference type="AlphaFoldDB" id="A0A679JMI8"/>
<keyword evidence="2" id="KW-0732">Signal</keyword>
<evidence type="ECO:0000313" key="3">
    <source>
        <dbReference type="EMBL" id="CAA2110294.1"/>
    </source>
</evidence>
<reference evidence="3" key="1">
    <citation type="submission" date="2019-12" db="EMBL/GenBank/DDBJ databases">
        <authorList>
            <person name="Cremers G."/>
        </authorList>
    </citation>
    <scope>NUCLEOTIDE SEQUENCE</scope>
    <source>
        <strain evidence="3">Vvax</strain>
    </source>
</reference>
<dbReference type="EMBL" id="LR743508">
    <property type="protein sequence ID" value="CAA2110294.1"/>
    <property type="molecule type" value="Genomic_DNA"/>
</dbReference>
<proteinExistence type="predicted"/>
<protein>
    <recommendedName>
        <fullName evidence="4">DUF4124 domain-containing protein</fullName>
    </recommendedName>
</protein>
<evidence type="ECO:0000256" key="1">
    <source>
        <dbReference type="SAM" id="MobiDB-lite"/>
    </source>
</evidence>
<sequence>MRSLALLLSISAAALGAHADVVRCTDAKGAISYTNVECPAGSKQSRQVQILQAPAPDPNRRPEYVLPQGAAPVAPPPAQVAANPPSGPAIIPRYPPGMQEPEQQQPAADPPVVILSPDPYYDGVRPIRRPPPHARDPGPPPGQRPCQNLAGIKRSNC</sequence>
<gene>
    <name evidence="3" type="ORF">VVAX_06544</name>
</gene>